<name>A0A8X6FPT9_TRICU</name>
<evidence type="ECO:0008006" key="6">
    <source>
        <dbReference type="Google" id="ProtNLM"/>
    </source>
</evidence>
<evidence type="ECO:0000259" key="2">
    <source>
        <dbReference type="Pfam" id="PF00078"/>
    </source>
</evidence>
<organism evidence="4 5">
    <name type="scientific">Trichonephila clavata</name>
    <name type="common">Joro spider</name>
    <name type="synonym">Nephila clavata</name>
    <dbReference type="NCBI Taxonomy" id="2740835"/>
    <lineage>
        <taxon>Eukaryota</taxon>
        <taxon>Metazoa</taxon>
        <taxon>Ecdysozoa</taxon>
        <taxon>Arthropoda</taxon>
        <taxon>Chelicerata</taxon>
        <taxon>Arachnida</taxon>
        <taxon>Araneae</taxon>
        <taxon>Araneomorphae</taxon>
        <taxon>Entelegynae</taxon>
        <taxon>Araneoidea</taxon>
        <taxon>Nephilidae</taxon>
        <taxon>Trichonephila</taxon>
    </lineage>
</organism>
<dbReference type="Pfam" id="PF00078">
    <property type="entry name" value="RVT_1"/>
    <property type="match status" value="1"/>
</dbReference>
<dbReference type="PANTHER" id="PTHR47331:SF1">
    <property type="entry name" value="GAG-LIKE PROTEIN"/>
    <property type="match status" value="1"/>
</dbReference>
<dbReference type="OrthoDB" id="6436442at2759"/>
<dbReference type="InterPro" id="IPR005312">
    <property type="entry name" value="DUF1759"/>
</dbReference>
<comment type="caution">
    <text evidence="4">The sequence shown here is derived from an EMBL/GenBank/DDBJ whole genome shotgun (WGS) entry which is preliminary data.</text>
</comment>
<dbReference type="Gene3D" id="3.30.70.270">
    <property type="match status" value="1"/>
</dbReference>
<dbReference type="AlphaFoldDB" id="A0A8X6FPT9"/>
<dbReference type="InterPro" id="IPR000477">
    <property type="entry name" value="RT_dom"/>
</dbReference>
<dbReference type="EMBL" id="BMAO01013084">
    <property type="protein sequence ID" value="GFQ86197.1"/>
    <property type="molecule type" value="Genomic_DNA"/>
</dbReference>
<dbReference type="Proteomes" id="UP000887116">
    <property type="component" value="Unassembled WGS sequence"/>
</dbReference>
<sequence>MLQRKINDLSLDSQNAPNPVQQNQVSFQSQSFLDPTPAIKLPRLSLNKFYGDPSTYLEFYGQFENAIHKNNSLSKVEKLIYLKSLVGGGAASTIKGLELKDENYNSALDILHSRYGNKDVLIQAHLGSLLNITPIKTSNDLNALRTMYDKIETQIRNLESLSVDTKTYANLLTMIIIKLLPSDLALDFTRKTVDENWKNNCSSNIKCGHYNQAFCFDYHKSVNLEKKEGSDAVVSNVAHNNSEIYLQTTAGQFIGRKGSSLIRRIIFDGGSQRTFLESKLSRELNLPVVGQEMLTVHTFQSEKPTKHVYPKVRIRVKSLIRYKEIVIEALETKQLSSAHISIPAKEVRERFESLGLELADVPVVLDKDACEIGLLVGSDNYWKFVGNRIERLDESLVAVETIFGFCIHGSVSEDKDNDETSVNLVDYKKIIDDYSKENIIESVIETPKLQGSPPTFYLPHTCVKRLDKTTTKIRIVFDGSSHGENQLSLNDCLNSGVNLNPDLLELILKFRENPIAYTAYIEKAFLQIELHEQDRDVARFFWTENLNDYDPKNLQVYRLTRVLFGLTSSPFMLAATIRHHLKKYKDKFPDTAKIVESSLYVDDFISGQENVEKALQTSLESIEIFKEAGMSLRKWHTNSKELERFWIENKVPVEEFNCLSDEEVVPLKVEGTVSPATAHKFKVPNVRENSKSDVVLVEGTTKSQLLWQLGKIQEVILGRDNNVRACIVKTPQGVFRRPIQMLYPLELNYA</sequence>
<reference evidence="4" key="1">
    <citation type="submission" date="2020-07" db="EMBL/GenBank/DDBJ databases">
        <title>Multicomponent nature underlies the extraordinary mechanical properties of spider dragline silk.</title>
        <authorList>
            <person name="Kono N."/>
            <person name="Nakamura H."/>
            <person name="Mori M."/>
            <person name="Yoshida Y."/>
            <person name="Ohtoshi R."/>
            <person name="Malay A.D."/>
            <person name="Moran D.A.P."/>
            <person name="Tomita M."/>
            <person name="Numata K."/>
            <person name="Arakawa K."/>
        </authorList>
    </citation>
    <scope>NUCLEOTIDE SEQUENCE</scope>
</reference>
<evidence type="ECO:0000313" key="4">
    <source>
        <dbReference type="EMBL" id="GFQ86197.1"/>
    </source>
</evidence>
<dbReference type="SUPFAM" id="SSF56672">
    <property type="entry name" value="DNA/RNA polymerases"/>
    <property type="match status" value="1"/>
</dbReference>
<dbReference type="PANTHER" id="PTHR47331">
    <property type="entry name" value="PHD-TYPE DOMAIN-CONTAINING PROTEIN"/>
    <property type="match status" value="1"/>
</dbReference>
<feature type="region of interest" description="Disordered" evidence="1">
    <location>
        <begin position="1"/>
        <end position="20"/>
    </location>
</feature>
<dbReference type="Pfam" id="PF18701">
    <property type="entry name" value="DUF5641"/>
    <property type="match status" value="1"/>
</dbReference>
<keyword evidence="5" id="KW-1185">Reference proteome</keyword>
<evidence type="ECO:0000256" key="1">
    <source>
        <dbReference type="SAM" id="MobiDB-lite"/>
    </source>
</evidence>
<feature type="domain" description="Reverse transcriptase" evidence="2">
    <location>
        <begin position="511"/>
        <end position="632"/>
    </location>
</feature>
<dbReference type="InterPro" id="IPR043128">
    <property type="entry name" value="Rev_trsase/Diguanyl_cyclase"/>
</dbReference>
<dbReference type="GO" id="GO:0071897">
    <property type="term" value="P:DNA biosynthetic process"/>
    <property type="evidence" value="ECO:0007669"/>
    <property type="project" value="UniProtKB-ARBA"/>
</dbReference>
<feature type="domain" description="DUF5641" evidence="3">
    <location>
        <begin position="689"/>
        <end position="745"/>
    </location>
</feature>
<dbReference type="Gene3D" id="3.10.10.10">
    <property type="entry name" value="HIV Type 1 Reverse Transcriptase, subunit A, domain 1"/>
    <property type="match status" value="1"/>
</dbReference>
<evidence type="ECO:0000259" key="3">
    <source>
        <dbReference type="Pfam" id="PF18701"/>
    </source>
</evidence>
<protein>
    <recommendedName>
        <fullName evidence="6">Peptidase aspartic putative domain-containing protein</fullName>
    </recommendedName>
</protein>
<evidence type="ECO:0000313" key="5">
    <source>
        <dbReference type="Proteomes" id="UP000887116"/>
    </source>
</evidence>
<proteinExistence type="predicted"/>
<accession>A0A8X6FPT9</accession>
<dbReference type="InterPro" id="IPR040676">
    <property type="entry name" value="DUF5641"/>
</dbReference>
<dbReference type="InterPro" id="IPR043502">
    <property type="entry name" value="DNA/RNA_pol_sf"/>
</dbReference>
<gene>
    <name evidence="4" type="primary">AVEN_63982_1</name>
    <name evidence="4" type="ORF">TNCT_376101</name>
</gene>
<dbReference type="Pfam" id="PF03564">
    <property type="entry name" value="DUF1759"/>
    <property type="match status" value="1"/>
</dbReference>